<organism evidence="7 8">
    <name type="scientific">Actinomadura gamaensis</name>
    <dbReference type="NCBI Taxonomy" id="1763541"/>
    <lineage>
        <taxon>Bacteria</taxon>
        <taxon>Bacillati</taxon>
        <taxon>Actinomycetota</taxon>
        <taxon>Actinomycetes</taxon>
        <taxon>Streptosporangiales</taxon>
        <taxon>Thermomonosporaceae</taxon>
        <taxon>Actinomadura</taxon>
    </lineage>
</organism>
<comment type="caution">
    <text evidence="7">The sequence shown here is derived from an EMBL/GenBank/DDBJ whole genome shotgun (WGS) entry which is preliminary data.</text>
</comment>
<dbReference type="SUPFAM" id="SSF103473">
    <property type="entry name" value="MFS general substrate transporter"/>
    <property type="match status" value="1"/>
</dbReference>
<feature type="domain" description="Major facilitator superfamily (MFS) profile" evidence="6">
    <location>
        <begin position="18"/>
        <end position="395"/>
    </location>
</feature>
<feature type="transmembrane region" description="Helical" evidence="5">
    <location>
        <begin position="256"/>
        <end position="276"/>
    </location>
</feature>
<accession>A0ABV9TYU8</accession>
<dbReference type="CDD" id="cd17324">
    <property type="entry name" value="MFS_NepI_like"/>
    <property type="match status" value="1"/>
</dbReference>
<dbReference type="Gene3D" id="1.20.1250.20">
    <property type="entry name" value="MFS general substrate transporter like domains"/>
    <property type="match status" value="1"/>
</dbReference>
<protein>
    <submittedName>
        <fullName evidence="7">MFS transporter</fullName>
    </submittedName>
</protein>
<feature type="transmembrane region" description="Helical" evidence="5">
    <location>
        <begin position="12"/>
        <end position="34"/>
    </location>
</feature>
<comment type="subcellular location">
    <subcellularLocation>
        <location evidence="1">Cell membrane</location>
        <topology evidence="1">Multi-pass membrane protein</topology>
    </subcellularLocation>
</comment>
<dbReference type="Pfam" id="PF07690">
    <property type="entry name" value="MFS_1"/>
    <property type="match status" value="1"/>
</dbReference>
<feature type="transmembrane region" description="Helical" evidence="5">
    <location>
        <begin position="373"/>
        <end position="394"/>
    </location>
</feature>
<evidence type="ECO:0000256" key="2">
    <source>
        <dbReference type="ARBA" id="ARBA00022692"/>
    </source>
</evidence>
<dbReference type="InterPro" id="IPR036259">
    <property type="entry name" value="MFS_trans_sf"/>
</dbReference>
<evidence type="ECO:0000256" key="4">
    <source>
        <dbReference type="ARBA" id="ARBA00023136"/>
    </source>
</evidence>
<feature type="transmembrane region" description="Helical" evidence="5">
    <location>
        <begin position="140"/>
        <end position="159"/>
    </location>
</feature>
<keyword evidence="2 5" id="KW-0812">Transmembrane</keyword>
<gene>
    <name evidence="7" type="ORF">ACFPCY_15175</name>
</gene>
<dbReference type="InterPro" id="IPR011701">
    <property type="entry name" value="MFS"/>
</dbReference>
<evidence type="ECO:0000313" key="7">
    <source>
        <dbReference type="EMBL" id="MFC4908669.1"/>
    </source>
</evidence>
<proteinExistence type="predicted"/>
<dbReference type="PANTHER" id="PTHR42910:SF1">
    <property type="entry name" value="MAJOR FACILITATOR SUPERFAMILY (MFS) PROFILE DOMAIN-CONTAINING PROTEIN"/>
    <property type="match status" value="1"/>
</dbReference>
<evidence type="ECO:0000256" key="1">
    <source>
        <dbReference type="ARBA" id="ARBA00004651"/>
    </source>
</evidence>
<dbReference type="EMBL" id="JBHSIT010000004">
    <property type="protein sequence ID" value="MFC4908669.1"/>
    <property type="molecule type" value="Genomic_DNA"/>
</dbReference>
<reference evidence="8" key="1">
    <citation type="journal article" date="2019" name="Int. J. Syst. Evol. Microbiol.">
        <title>The Global Catalogue of Microorganisms (GCM) 10K type strain sequencing project: providing services to taxonomists for standard genome sequencing and annotation.</title>
        <authorList>
            <consortium name="The Broad Institute Genomics Platform"/>
            <consortium name="The Broad Institute Genome Sequencing Center for Infectious Disease"/>
            <person name="Wu L."/>
            <person name="Ma J."/>
        </authorList>
    </citation>
    <scope>NUCLEOTIDE SEQUENCE [LARGE SCALE GENOMIC DNA]</scope>
    <source>
        <strain evidence="8">KLKA75</strain>
    </source>
</reference>
<keyword evidence="8" id="KW-1185">Reference proteome</keyword>
<keyword evidence="4 5" id="KW-0472">Membrane</keyword>
<feature type="transmembrane region" description="Helical" evidence="5">
    <location>
        <begin position="171"/>
        <end position="191"/>
    </location>
</feature>
<feature type="transmembrane region" description="Helical" evidence="5">
    <location>
        <begin position="108"/>
        <end position="133"/>
    </location>
</feature>
<evidence type="ECO:0000259" key="6">
    <source>
        <dbReference type="PROSITE" id="PS50850"/>
    </source>
</evidence>
<sequence>MALTLPKTETRPVVGRGVVLVLALACGVAVGNVYFPQAISPSIASGLGVSPDAAALVVTATQFGYAAGIFLLVPLGDRVPHRRLVVTLLALAGAGLLAAGAAPGVPPLAAASAFVGAVTVVAPILGPMAAGLVEPDRRGVTSGILLGGSIGGMLLSRTLGGFAGEWLGWRAPYLAMAALTLGSALVLARVLPRTRPSSRERYPALLAASLRLLRTEPELRRSCLYQAAIFGGFSAAWTGVALLLTGPAYGLTTRSVGLLALVNAATMFCTPVAGRLADRHGPGPVNRLSMVAVVASALVLAIGTAGGAIGLAGLVAGFLVLDVAMQSGMVANQVRIYALRDSERSRLNTAYMTCAYLGGSAGSWLGAQAFGRFGWYGVCGLVAGLAVLVLGKAVRSSGGSQWRDGSRGV</sequence>
<keyword evidence="3 5" id="KW-1133">Transmembrane helix</keyword>
<feature type="transmembrane region" description="Helical" evidence="5">
    <location>
        <begin position="54"/>
        <end position="72"/>
    </location>
</feature>
<dbReference type="PROSITE" id="PS50850">
    <property type="entry name" value="MFS"/>
    <property type="match status" value="1"/>
</dbReference>
<dbReference type="Proteomes" id="UP001595872">
    <property type="component" value="Unassembled WGS sequence"/>
</dbReference>
<dbReference type="RefSeq" id="WP_378255529.1">
    <property type="nucleotide sequence ID" value="NZ_JBHSIT010000004.1"/>
</dbReference>
<feature type="transmembrane region" description="Helical" evidence="5">
    <location>
        <begin position="223"/>
        <end position="244"/>
    </location>
</feature>
<dbReference type="PANTHER" id="PTHR42910">
    <property type="entry name" value="TRANSPORTER SCO4007-RELATED"/>
    <property type="match status" value="1"/>
</dbReference>
<evidence type="ECO:0000313" key="8">
    <source>
        <dbReference type="Proteomes" id="UP001595872"/>
    </source>
</evidence>
<evidence type="ECO:0000256" key="5">
    <source>
        <dbReference type="SAM" id="Phobius"/>
    </source>
</evidence>
<name>A0ABV9TYU8_9ACTN</name>
<feature type="transmembrane region" description="Helical" evidence="5">
    <location>
        <begin position="288"/>
        <end position="309"/>
    </location>
</feature>
<dbReference type="InterPro" id="IPR020846">
    <property type="entry name" value="MFS_dom"/>
</dbReference>
<evidence type="ECO:0000256" key="3">
    <source>
        <dbReference type="ARBA" id="ARBA00022989"/>
    </source>
</evidence>
<feature type="transmembrane region" description="Helical" evidence="5">
    <location>
        <begin position="84"/>
        <end position="102"/>
    </location>
</feature>